<gene>
    <name evidence="2" type="ORF">AVR91_0205695</name>
</gene>
<evidence type="ECO:0000256" key="1">
    <source>
        <dbReference type="SAM" id="Phobius"/>
    </source>
</evidence>
<evidence type="ECO:0000313" key="2">
    <source>
        <dbReference type="EMBL" id="ONF73608.1"/>
    </source>
</evidence>
<evidence type="ECO:0000313" key="3">
    <source>
        <dbReference type="Proteomes" id="UP000076660"/>
    </source>
</evidence>
<evidence type="ECO:0008006" key="4">
    <source>
        <dbReference type="Google" id="ProtNLM"/>
    </source>
</evidence>
<dbReference type="InterPro" id="IPR025498">
    <property type="entry name" value="DUF4389"/>
</dbReference>
<comment type="caution">
    <text evidence="2">The sequence shown here is derived from an EMBL/GenBank/DDBJ whole genome shotgun (WGS) entry which is preliminary data.</text>
</comment>
<dbReference type="EMBL" id="LQMT02000007">
    <property type="protein sequence ID" value="ONF73608.1"/>
    <property type="molecule type" value="Genomic_DNA"/>
</dbReference>
<reference evidence="2 3" key="1">
    <citation type="submission" date="2016-12" db="EMBL/GenBank/DDBJ databases">
        <title>Amycolatopsis keratiniphila subsp. keratiniphila genome sequencing and assembly.</title>
        <authorList>
            <person name="Mayilraj S."/>
            <person name="Kaur N."/>
        </authorList>
    </citation>
    <scope>NUCLEOTIDE SEQUENCE [LARGE SCALE GENOMIC DNA]</scope>
    <source>
        <strain evidence="2 3">DSM 44409</strain>
    </source>
</reference>
<feature type="transmembrane region" description="Helical" evidence="1">
    <location>
        <begin position="237"/>
        <end position="263"/>
    </location>
</feature>
<keyword evidence="1" id="KW-1133">Transmembrane helix</keyword>
<organism evidence="2 3">
    <name type="scientific">Amycolatopsis keratiniphila subsp. keratiniphila</name>
    <dbReference type="NCBI Taxonomy" id="227715"/>
    <lineage>
        <taxon>Bacteria</taxon>
        <taxon>Bacillati</taxon>
        <taxon>Actinomycetota</taxon>
        <taxon>Actinomycetes</taxon>
        <taxon>Pseudonocardiales</taxon>
        <taxon>Pseudonocardiaceae</taxon>
        <taxon>Amycolatopsis</taxon>
        <taxon>Amycolatopsis japonica group</taxon>
    </lineage>
</organism>
<feature type="transmembrane region" description="Helical" evidence="1">
    <location>
        <begin position="121"/>
        <end position="143"/>
    </location>
</feature>
<dbReference type="AlphaFoldDB" id="A0A1W2M159"/>
<proteinExistence type="predicted"/>
<dbReference type="OrthoDB" id="156718at2"/>
<dbReference type="RefSeq" id="WP_063271455.1">
    <property type="nucleotide sequence ID" value="NZ_LQMT02000007.1"/>
</dbReference>
<name>A0A1W2M159_9PSEU</name>
<protein>
    <recommendedName>
        <fullName evidence="4">DUF4389 domain-containing protein</fullName>
    </recommendedName>
</protein>
<accession>A0A1W2M159</accession>
<feature type="transmembrane region" description="Helical" evidence="1">
    <location>
        <begin position="28"/>
        <end position="54"/>
    </location>
</feature>
<feature type="transmembrane region" description="Helical" evidence="1">
    <location>
        <begin position="149"/>
        <end position="171"/>
    </location>
</feature>
<dbReference type="Pfam" id="PF14333">
    <property type="entry name" value="DUF4389"/>
    <property type="match status" value="2"/>
</dbReference>
<keyword evidence="1" id="KW-0812">Transmembrane</keyword>
<dbReference type="Proteomes" id="UP000076660">
    <property type="component" value="Unassembled WGS sequence"/>
</dbReference>
<feature type="transmembrane region" description="Helical" evidence="1">
    <location>
        <begin position="420"/>
        <end position="442"/>
    </location>
</feature>
<sequence length="459" mass="49210">MNQSVRAEAELDPGLSRWLWLVKWVLAIPHYLVLALLWLAFVPLTVLAFFAILFTGRYPRAIFEFNVGVLRWTWRVHYYAYAALGTDRYPPFTLADVPAYPARLEIAYPERLSRGLVLVKWVLAIPHYLISALFAGGGLWLAWRPEDDGFSWGAGGLIALLVVIAGFVLLFTGEYPKPIYDFVLGMDRWVVRVAAYVALMTDEYPPFRLDEGGTEPETVMEDRPSPTRKLGWTSGRIVSVVAGAVAGLASMGLLTGGAALLWLDQSGRDDNGYLATSTSYRTETPALVSERVRFAGVAGESVPALNALGDVRLTVTESTGKPVFIGIASSADVQRYLAGTTYATVTDLASGSVLVRQGAGSAGIPESADIWTARSSGPGTRTVAWPDQAGDWTVVVMNADGSAGLDVRAEAAATVPALGWTAWSLLIIGAAGLAAAVALVAIPVSRVSRHRSLTGQGPL</sequence>
<keyword evidence="1" id="KW-0472">Membrane</keyword>